<dbReference type="HOGENOM" id="CLU_033322_0_0_5"/>
<evidence type="ECO:0000256" key="1">
    <source>
        <dbReference type="ARBA" id="ARBA00004196"/>
    </source>
</evidence>
<dbReference type="OrthoDB" id="8189155at2"/>
<accession>M4Z9K1</accession>
<keyword evidence="6" id="KW-1185">Reference proteome</keyword>
<dbReference type="GeneID" id="301818247"/>
<dbReference type="Proteomes" id="UP000011841">
    <property type="component" value="Chromosome"/>
</dbReference>
<protein>
    <recommendedName>
        <fullName evidence="7">HlyD family secretion protein</fullName>
    </recommendedName>
</protein>
<feature type="region of interest" description="Disordered" evidence="3">
    <location>
        <begin position="1"/>
        <end position="25"/>
    </location>
</feature>
<organism evidence="5 6">
    <name type="scientific">Bradyrhizobium oligotrophicum S58</name>
    <dbReference type="NCBI Taxonomy" id="1245469"/>
    <lineage>
        <taxon>Bacteria</taxon>
        <taxon>Pseudomonadati</taxon>
        <taxon>Pseudomonadota</taxon>
        <taxon>Alphaproteobacteria</taxon>
        <taxon>Hyphomicrobiales</taxon>
        <taxon>Nitrobacteraceae</taxon>
        <taxon>Bradyrhizobium</taxon>
    </lineage>
</organism>
<dbReference type="EMBL" id="AP012603">
    <property type="protein sequence ID" value="BAM90448.1"/>
    <property type="molecule type" value="Genomic_DNA"/>
</dbReference>
<dbReference type="RefSeq" id="WP_015667553.1">
    <property type="nucleotide sequence ID" value="NC_020453.1"/>
</dbReference>
<dbReference type="AlphaFoldDB" id="M4Z9K1"/>
<evidence type="ECO:0008006" key="7">
    <source>
        <dbReference type="Google" id="ProtNLM"/>
    </source>
</evidence>
<dbReference type="InterPro" id="IPR050739">
    <property type="entry name" value="MFP"/>
</dbReference>
<dbReference type="PATRIC" id="fig|1245469.3.peg.4567"/>
<keyword evidence="4" id="KW-1133">Transmembrane helix</keyword>
<feature type="transmembrane region" description="Helical" evidence="4">
    <location>
        <begin position="31"/>
        <end position="53"/>
    </location>
</feature>
<dbReference type="STRING" id="1245469.S58_44630"/>
<keyword evidence="4" id="KW-0812">Transmembrane</keyword>
<evidence type="ECO:0000313" key="6">
    <source>
        <dbReference type="Proteomes" id="UP000011841"/>
    </source>
</evidence>
<evidence type="ECO:0000256" key="3">
    <source>
        <dbReference type="SAM" id="MobiDB-lite"/>
    </source>
</evidence>
<dbReference type="PANTHER" id="PTHR30386:SF19">
    <property type="entry name" value="MULTIDRUG EXPORT PROTEIN EMRA-RELATED"/>
    <property type="match status" value="1"/>
</dbReference>
<name>M4Z9K1_9BRAD</name>
<comment type="subcellular location">
    <subcellularLocation>
        <location evidence="1">Cell envelope</location>
    </subcellularLocation>
</comment>
<reference evidence="5 6" key="1">
    <citation type="journal article" date="2013" name="Appl. Environ. Microbiol.">
        <title>Genome analysis suggests that the soil oligotrophic bacterium Agromonas oligotrophica (Bradyrhizobium oligotrophicum) is a nitrogen-fixing symbiont of Aeschynomene indica.</title>
        <authorList>
            <person name="Okubo T."/>
            <person name="Fukushima S."/>
            <person name="Itakura M."/>
            <person name="Oshima K."/>
            <person name="Longtonglang A."/>
            <person name="Teaumroong N."/>
            <person name="Mitsui H."/>
            <person name="Hattori M."/>
            <person name="Hattori R."/>
            <person name="Hattori T."/>
            <person name="Minamisawa K."/>
        </authorList>
    </citation>
    <scope>NUCLEOTIDE SEQUENCE [LARGE SCALE GENOMIC DNA]</scope>
    <source>
        <strain evidence="5 6">S58</strain>
    </source>
</reference>
<gene>
    <name evidence="5" type="ORF">S58_44630</name>
</gene>
<keyword evidence="2" id="KW-0175">Coiled coil</keyword>
<feature type="coiled-coil region" evidence="2">
    <location>
        <begin position="111"/>
        <end position="174"/>
    </location>
</feature>
<evidence type="ECO:0000256" key="2">
    <source>
        <dbReference type="SAM" id="Coils"/>
    </source>
</evidence>
<dbReference type="eggNOG" id="COG1566">
    <property type="taxonomic scope" value="Bacteria"/>
</dbReference>
<evidence type="ECO:0000313" key="5">
    <source>
        <dbReference type="EMBL" id="BAM90448.1"/>
    </source>
</evidence>
<dbReference type="PANTHER" id="PTHR30386">
    <property type="entry name" value="MEMBRANE FUSION SUBUNIT OF EMRAB-TOLC MULTIDRUG EFFLUX PUMP"/>
    <property type="match status" value="1"/>
</dbReference>
<proteinExistence type="predicted"/>
<keyword evidence="4" id="KW-0472">Membrane</keyword>
<dbReference type="GO" id="GO:0030313">
    <property type="term" value="C:cell envelope"/>
    <property type="evidence" value="ECO:0007669"/>
    <property type="project" value="UniProtKB-SubCell"/>
</dbReference>
<sequence>MTDRFDAGFKPSPAPRSAPEKPAVRRHRHPVILRVSAIGVAGILSALMLTAVVPPIVADQSDRAVVDAPVMLLTSPIAGQVETLTATPGGEVRSSDRLAQISNSRLDRTTLISLEEKAGDARQKLDATRAKHQSDIAYVSSLDEEIGGQAGQLKAQLQSQIEELRARVAQSNAMSSEKKAIVDRQNRMVARDAASVEMLKPTEQQYAAALHDTDAQNARLNQKLAQLKALNAGIYVGEDLVALNMLNQKRRDIDLDARRMEIEEKQQSAVLDDLEGLIKSERARLARLASADVLSPGPGKVLAVGAETGRHVSAGDTIASVVDCDKRFVVAIFSYRQGEQMKPGTKVRIDGGGFHAGVVSAVLPKTSDKVDERFAVPFPQTERRELYVMITPDAPAEQAAVALASAATPACTVGQWVTVTRDNGVIPSMSVTWRRLGHLVASLTDLDPSEPDAATRRAGVTKLDDALRSQPALVQQPELDEHWLPAARAVSAQ</sequence>
<dbReference type="KEGG" id="aol:S58_44630"/>
<evidence type="ECO:0000256" key="4">
    <source>
        <dbReference type="SAM" id="Phobius"/>
    </source>
</evidence>